<dbReference type="Proteomes" id="UP000644010">
    <property type="component" value="Unassembled WGS sequence"/>
</dbReference>
<evidence type="ECO:0000313" key="1">
    <source>
        <dbReference type="EMBL" id="MBC5644274.1"/>
    </source>
</evidence>
<gene>
    <name evidence="1" type="ORF">H8S77_15440</name>
</gene>
<evidence type="ECO:0008006" key="3">
    <source>
        <dbReference type="Google" id="ProtNLM"/>
    </source>
</evidence>
<dbReference type="EMBL" id="JACOOI010000016">
    <property type="protein sequence ID" value="MBC5644274.1"/>
    <property type="molecule type" value="Genomic_DNA"/>
</dbReference>
<protein>
    <recommendedName>
        <fullName evidence="3">BACON domain-containing protein</fullName>
    </recommendedName>
</protein>
<accession>A0ABR7E5D6</accession>
<keyword evidence="2" id="KW-1185">Reference proteome</keyword>
<comment type="caution">
    <text evidence="1">The sequence shown here is derived from an EMBL/GenBank/DDBJ whole genome shotgun (WGS) entry which is preliminary data.</text>
</comment>
<name>A0ABR7E5D6_9BACT</name>
<sequence length="91" mass="9777">MAATILNNTKQGDKYVSESFEMTSDNAGLQVTTKDDSDVLVEISLDGVTWQIAAFNHRGVKNVVDVISGGKAGLKVRIITTAEPLSIQILQ</sequence>
<proteinExistence type="predicted"/>
<dbReference type="RefSeq" id="WP_186960175.1">
    <property type="nucleotide sequence ID" value="NZ_JACOOI010000016.1"/>
</dbReference>
<organism evidence="1 2">
    <name type="scientific">Parabacteroides segnis</name>
    <dbReference type="NCBI Taxonomy" id="2763058"/>
    <lineage>
        <taxon>Bacteria</taxon>
        <taxon>Pseudomonadati</taxon>
        <taxon>Bacteroidota</taxon>
        <taxon>Bacteroidia</taxon>
        <taxon>Bacteroidales</taxon>
        <taxon>Tannerellaceae</taxon>
        <taxon>Parabacteroides</taxon>
    </lineage>
</organism>
<evidence type="ECO:0000313" key="2">
    <source>
        <dbReference type="Proteomes" id="UP000644010"/>
    </source>
</evidence>
<reference evidence="1 2" key="1">
    <citation type="submission" date="2020-08" db="EMBL/GenBank/DDBJ databases">
        <title>Genome public.</title>
        <authorList>
            <person name="Liu C."/>
            <person name="Sun Q."/>
        </authorList>
    </citation>
    <scope>NUCLEOTIDE SEQUENCE [LARGE SCALE GENOMIC DNA]</scope>
    <source>
        <strain evidence="1 2">BX2</strain>
    </source>
</reference>